<proteinExistence type="predicted"/>
<organism evidence="2">
    <name type="scientific">Anguilla anguilla</name>
    <name type="common">European freshwater eel</name>
    <name type="synonym">Muraena anguilla</name>
    <dbReference type="NCBI Taxonomy" id="7936"/>
    <lineage>
        <taxon>Eukaryota</taxon>
        <taxon>Metazoa</taxon>
        <taxon>Chordata</taxon>
        <taxon>Craniata</taxon>
        <taxon>Vertebrata</taxon>
        <taxon>Euteleostomi</taxon>
        <taxon>Actinopterygii</taxon>
        <taxon>Neopterygii</taxon>
        <taxon>Teleostei</taxon>
        <taxon>Anguilliformes</taxon>
        <taxon>Anguillidae</taxon>
        <taxon>Anguilla</taxon>
    </lineage>
</organism>
<dbReference type="EMBL" id="GBXM01056023">
    <property type="protein sequence ID" value="JAH52554.1"/>
    <property type="molecule type" value="Transcribed_RNA"/>
</dbReference>
<reference evidence="2" key="1">
    <citation type="submission" date="2014-11" db="EMBL/GenBank/DDBJ databases">
        <authorList>
            <person name="Amaro Gonzalez C."/>
        </authorList>
    </citation>
    <scope>NUCLEOTIDE SEQUENCE</scope>
</reference>
<sequence length="36" mass="4001">MSNRKPILMKLHIQLKAEPATDRLPPPPRGSSSVPH</sequence>
<evidence type="ECO:0000256" key="1">
    <source>
        <dbReference type="SAM" id="MobiDB-lite"/>
    </source>
</evidence>
<accession>A0A0E9TFV2</accession>
<name>A0A0E9TFV2_ANGAN</name>
<evidence type="ECO:0000313" key="2">
    <source>
        <dbReference type="EMBL" id="JAH52554.1"/>
    </source>
</evidence>
<reference evidence="2" key="2">
    <citation type="journal article" date="2015" name="Fish Shellfish Immunol.">
        <title>Early steps in the European eel (Anguilla anguilla)-Vibrio vulnificus interaction in the gills: Role of the RtxA13 toxin.</title>
        <authorList>
            <person name="Callol A."/>
            <person name="Pajuelo D."/>
            <person name="Ebbesson L."/>
            <person name="Teles M."/>
            <person name="MacKenzie S."/>
            <person name="Amaro C."/>
        </authorList>
    </citation>
    <scope>NUCLEOTIDE SEQUENCE</scope>
</reference>
<feature type="region of interest" description="Disordered" evidence="1">
    <location>
        <begin position="15"/>
        <end position="36"/>
    </location>
</feature>
<dbReference type="AlphaFoldDB" id="A0A0E9TFV2"/>
<protein>
    <submittedName>
        <fullName evidence="2">Uncharacterized protein</fullName>
    </submittedName>
</protein>